<feature type="transmembrane region" description="Helical" evidence="7">
    <location>
        <begin position="234"/>
        <end position="254"/>
    </location>
</feature>
<dbReference type="GO" id="GO:0065002">
    <property type="term" value="P:intracellular protein transmembrane transport"/>
    <property type="evidence" value="ECO:0007669"/>
    <property type="project" value="TreeGrafter"/>
</dbReference>
<keyword evidence="4 7" id="KW-1133">Transmembrane helix</keyword>
<feature type="transmembrane region" description="Helical" evidence="7">
    <location>
        <begin position="31"/>
        <end position="51"/>
    </location>
</feature>
<comment type="subunit">
    <text evidence="7">The Tat system comprises two distinct complexes: a TatABC complex, containing multiple copies of TatA, TatB and TatC subunits, and a separate TatA complex, containing only TatA subunits. Substrates initially bind to the TatABC complex, which probably triggers association of the separate TatA complex to form the active translocon.</text>
</comment>
<dbReference type="NCBIfam" id="TIGR00945">
    <property type="entry name" value="tatC"/>
    <property type="match status" value="1"/>
</dbReference>
<dbReference type="HAMAP" id="MF_00902">
    <property type="entry name" value="TatC"/>
    <property type="match status" value="1"/>
</dbReference>
<dbReference type="InterPro" id="IPR002033">
    <property type="entry name" value="TatC"/>
</dbReference>
<evidence type="ECO:0000256" key="7">
    <source>
        <dbReference type="HAMAP-Rule" id="MF_00902"/>
    </source>
</evidence>
<dbReference type="PANTHER" id="PTHR30371">
    <property type="entry name" value="SEC-INDEPENDENT PROTEIN TRANSLOCASE PROTEIN TATC"/>
    <property type="match status" value="1"/>
</dbReference>
<keyword evidence="7" id="KW-0813">Transport</keyword>
<comment type="function">
    <text evidence="7">Part of the twin-arginine translocation (Tat) system that transports large folded proteins containing a characteristic twin-arginine motif in their signal peptide across membranes. Together with TatB, TatC is part of a receptor directly interacting with Tat signal peptides.</text>
</comment>
<keyword evidence="3 7" id="KW-0653">Protein transport</keyword>
<sequence length="272" mass="29246">MARLSLGWLKPPKAAPDGVMSLADHLRELRYRLIIAAIAITIAAILVAVFYDPFYRFLLEPYLQGKALILEKNNEQQVDAVLSGITSPLVLALMVCAVGGLVVSSPVWIYQIWAYLAPALLAKEKRYALAFLGAAVPLFLAGVAVGYLIMPQAIAVMLGFTPVAVGNLIYVDDFLKLMFQLMIVFGLGFIMPVIVVTLNLVGVVSAKALASARPYVLFGCAIFGAAATPGGDPFSMLALAIPMMLLFFIAELICKANDKRRAKRLGTDLVAA</sequence>
<reference evidence="8 9" key="1">
    <citation type="submission" date="2020-03" db="EMBL/GenBank/DDBJ databases">
        <title>Propioniciclava sp. nov., isolated from Hydrophilus acuminatus.</title>
        <authorList>
            <person name="Hyun D.-W."/>
            <person name="Bae J.-W."/>
        </authorList>
    </citation>
    <scope>NUCLEOTIDE SEQUENCE [LARGE SCALE GENOMIC DNA]</scope>
    <source>
        <strain evidence="8 9">HDW11</strain>
    </source>
</reference>
<gene>
    <name evidence="7 8" type="primary">tatC</name>
    <name evidence="8" type="ORF">G7070_15080</name>
</gene>
<feature type="transmembrane region" description="Helical" evidence="7">
    <location>
        <begin position="89"/>
        <end position="116"/>
    </location>
</feature>
<proteinExistence type="inferred from homology"/>
<keyword evidence="5 7" id="KW-0811">Translocation</keyword>
<comment type="similarity">
    <text evidence="7">Belongs to the TatC family.</text>
</comment>
<organism evidence="8 9">
    <name type="scientific">Propioniciclava coleopterorum</name>
    <dbReference type="NCBI Taxonomy" id="2714937"/>
    <lineage>
        <taxon>Bacteria</taxon>
        <taxon>Bacillati</taxon>
        <taxon>Actinomycetota</taxon>
        <taxon>Actinomycetes</taxon>
        <taxon>Propionibacteriales</taxon>
        <taxon>Propionibacteriaceae</taxon>
        <taxon>Propioniciclava</taxon>
    </lineage>
</organism>
<keyword evidence="2 7" id="KW-0812">Transmembrane</keyword>
<dbReference type="PANTHER" id="PTHR30371:SF0">
    <property type="entry name" value="SEC-INDEPENDENT PROTEIN TRANSLOCASE PROTEIN TATC, CHLOROPLASTIC-RELATED"/>
    <property type="match status" value="1"/>
</dbReference>
<dbReference type="EMBL" id="CP049865">
    <property type="protein sequence ID" value="QIK73344.1"/>
    <property type="molecule type" value="Genomic_DNA"/>
</dbReference>
<keyword evidence="6 7" id="KW-0472">Membrane</keyword>
<evidence type="ECO:0000256" key="3">
    <source>
        <dbReference type="ARBA" id="ARBA00022927"/>
    </source>
</evidence>
<dbReference type="GO" id="GO:0009977">
    <property type="term" value="F:proton motive force dependent protein transmembrane transporter activity"/>
    <property type="evidence" value="ECO:0007669"/>
    <property type="project" value="TreeGrafter"/>
</dbReference>
<evidence type="ECO:0000313" key="8">
    <source>
        <dbReference type="EMBL" id="QIK73344.1"/>
    </source>
</evidence>
<evidence type="ECO:0000256" key="1">
    <source>
        <dbReference type="ARBA" id="ARBA00004141"/>
    </source>
</evidence>
<evidence type="ECO:0000256" key="4">
    <source>
        <dbReference type="ARBA" id="ARBA00022989"/>
    </source>
</evidence>
<name>A0A6G7Y8X5_9ACTN</name>
<dbReference type="Proteomes" id="UP000501058">
    <property type="component" value="Chromosome"/>
</dbReference>
<dbReference type="GO" id="GO:0043953">
    <property type="term" value="P:protein transport by the Tat complex"/>
    <property type="evidence" value="ECO:0007669"/>
    <property type="project" value="UniProtKB-UniRule"/>
</dbReference>
<evidence type="ECO:0000256" key="2">
    <source>
        <dbReference type="ARBA" id="ARBA00022692"/>
    </source>
</evidence>
<keyword evidence="7" id="KW-1003">Cell membrane</keyword>
<evidence type="ECO:0000313" key="9">
    <source>
        <dbReference type="Proteomes" id="UP000501058"/>
    </source>
</evidence>
<comment type="subcellular location">
    <subcellularLocation>
        <location evidence="7">Cell membrane</location>
        <topology evidence="7">Multi-pass membrane protein</topology>
    </subcellularLocation>
    <subcellularLocation>
        <location evidence="1">Membrane</location>
        <topology evidence="1">Multi-pass membrane protein</topology>
    </subcellularLocation>
</comment>
<dbReference type="KEGG" id="prv:G7070_15080"/>
<feature type="transmembrane region" description="Helical" evidence="7">
    <location>
        <begin position="208"/>
        <end position="228"/>
    </location>
</feature>
<dbReference type="GO" id="GO:0033281">
    <property type="term" value="C:TAT protein transport complex"/>
    <property type="evidence" value="ECO:0007669"/>
    <property type="project" value="UniProtKB-UniRule"/>
</dbReference>
<protein>
    <recommendedName>
        <fullName evidence="7">Sec-independent protein translocase protein TatC</fullName>
    </recommendedName>
</protein>
<dbReference type="Pfam" id="PF00902">
    <property type="entry name" value="TatC"/>
    <property type="match status" value="1"/>
</dbReference>
<keyword evidence="9" id="KW-1185">Reference proteome</keyword>
<feature type="transmembrane region" description="Helical" evidence="7">
    <location>
        <begin position="128"/>
        <end position="150"/>
    </location>
</feature>
<dbReference type="AlphaFoldDB" id="A0A6G7Y8X5"/>
<dbReference type="RefSeq" id="WP_166234413.1">
    <property type="nucleotide sequence ID" value="NZ_CP049865.1"/>
</dbReference>
<evidence type="ECO:0000256" key="5">
    <source>
        <dbReference type="ARBA" id="ARBA00023010"/>
    </source>
</evidence>
<dbReference type="PRINTS" id="PR01840">
    <property type="entry name" value="TATCFAMILY"/>
</dbReference>
<feature type="transmembrane region" description="Helical" evidence="7">
    <location>
        <begin position="177"/>
        <end position="201"/>
    </location>
</feature>
<accession>A0A6G7Y8X5</accession>
<evidence type="ECO:0000256" key="6">
    <source>
        <dbReference type="ARBA" id="ARBA00023136"/>
    </source>
</evidence>